<keyword evidence="1" id="KW-0547">Nucleotide-binding</keyword>
<sequence length="379" mass="43737">LTSHLRERERERELINKASFSSHGFSVFKKDLRELQQSPSSMSLSFSLVLGLINCIMFGGESSSGSTDHCIKVVPTHGGRYIQYNVYGQLFEVSRKYVPPICPICRGAWGIVCAAVNSVNGEKVTIKKIETLREIKLLRHMDHENVIAIKDIISLNDVYIVYELMDTDLQRILRSNQTLSHDQCRFIVYQLVRRLKYVHSANILHRDLRPSNGLARTTSDTDFMTEYVVTRWYRAPELLLNCSEYTAAIDIWSAGCILSEIMTGQPLFPGKDYVHQLRLITERQRKKIREALNFLDTRNNSLLLGFQRCHLLLSICWRECSSLIQTGASQSMKLLDMLTYHCTTMWPAPFSFDFENPSCTEEHIKELIYKESVRFNPDH</sequence>
<dbReference type="SUPFAM" id="SSF56112">
    <property type="entry name" value="Protein kinase-like (PK-like)"/>
    <property type="match status" value="1"/>
</dbReference>
<dbReference type="Gene3D" id="1.10.510.10">
    <property type="entry name" value="Transferase(Phosphotransferase) domain 1"/>
    <property type="match status" value="1"/>
</dbReference>
<evidence type="ECO:0000259" key="3">
    <source>
        <dbReference type="PROSITE" id="PS50011"/>
    </source>
</evidence>
<proteinExistence type="predicted"/>
<dbReference type="InterPro" id="IPR050117">
    <property type="entry name" value="MAPK"/>
</dbReference>
<feature type="domain" description="Protein kinase" evidence="3">
    <location>
        <begin position="98"/>
        <end position="379"/>
    </location>
</feature>
<dbReference type="PROSITE" id="PS50011">
    <property type="entry name" value="PROTEIN_KINASE_DOM"/>
    <property type="match status" value="1"/>
</dbReference>
<name>A0ABQ8ACC7_BRANA</name>
<dbReference type="Gene3D" id="3.30.200.20">
    <property type="entry name" value="Phosphorylase Kinase, domain 1"/>
    <property type="match status" value="1"/>
</dbReference>
<evidence type="ECO:0000256" key="2">
    <source>
        <dbReference type="ARBA" id="ARBA00022840"/>
    </source>
</evidence>
<dbReference type="InterPro" id="IPR011009">
    <property type="entry name" value="Kinase-like_dom_sf"/>
</dbReference>
<evidence type="ECO:0000256" key="1">
    <source>
        <dbReference type="ARBA" id="ARBA00022741"/>
    </source>
</evidence>
<dbReference type="InterPro" id="IPR020635">
    <property type="entry name" value="Tyr_kinase_cat_dom"/>
</dbReference>
<organism evidence="4 5">
    <name type="scientific">Brassica napus</name>
    <name type="common">Rape</name>
    <dbReference type="NCBI Taxonomy" id="3708"/>
    <lineage>
        <taxon>Eukaryota</taxon>
        <taxon>Viridiplantae</taxon>
        <taxon>Streptophyta</taxon>
        <taxon>Embryophyta</taxon>
        <taxon>Tracheophyta</taxon>
        <taxon>Spermatophyta</taxon>
        <taxon>Magnoliopsida</taxon>
        <taxon>eudicotyledons</taxon>
        <taxon>Gunneridae</taxon>
        <taxon>Pentapetalae</taxon>
        <taxon>rosids</taxon>
        <taxon>malvids</taxon>
        <taxon>Brassicales</taxon>
        <taxon>Brassicaceae</taxon>
        <taxon>Brassiceae</taxon>
        <taxon>Brassica</taxon>
    </lineage>
</organism>
<accession>A0ABQ8ACC7</accession>
<gene>
    <name evidence="4" type="ORF">HID58_052482</name>
</gene>
<dbReference type="PANTHER" id="PTHR24055">
    <property type="entry name" value="MITOGEN-ACTIVATED PROTEIN KINASE"/>
    <property type="match status" value="1"/>
</dbReference>
<feature type="non-terminal residue" evidence="4">
    <location>
        <position position="1"/>
    </location>
</feature>
<dbReference type="Pfam" id="PF00069">
    <property type="entry name" value="Pkinase"/>
    <property type="match status" value="1"/>
</dbReference>
<keyword evidence="5" id="KW-1185">Reference proteome</keyword>
<evidence type="ECO:0000313" key="4">
    <source>
        <dbReference type="EMBL" id="KAH0890053.1"/>
    </source>
</evidence>
<keyword evidence="2" id="KW-0067">ATP-binding</keyword>
<comment type="caution">
    <text evidence="4">The sequence shown here is derived from an EMBL/GenBank/DDBJ whole genome shotgun (WGS) entry which is preliminary data.</text>
</comment>
<evidence type="ECO:0000313" key="5">
    <source>
        <dbReference type="Proteomes" id="UP000824890"/>
    </source>
</evidence>
<dbReference type="SMART" id="SM00219">
    <property type="entry name" value="TyrKc"/>
    <property type="match status" value="1"/>
</dbReference>
<dbReference type="InterPro" id="IPR000719">
    <property type="entry name" value="Prot_kinase_dom"/>
</dbReference>
<dbReference type="Proteomes" id="UP000824890">
    <property type="component" value="Unassembled WGS sequence"/>
</dbReference>
<protein>
    <recommendedName>
        <fullName evidence="3">Protein kinase domain-containing protein</fullName>
    </recommendedName>
</protein>
<dbReference type="EMBL" id="JAGKQM010000013">
    <property type="protein sequence ID" value="KAH0890053.1"/>
    <property type="molecule type" value="Genomic_DNA"/>
</dbReference>
<reference evidence="4 5" key="1">
    <citation type="submission" date="2021-05" db="EMBL/GenBank/DDBJ databases">
        <title>Genome Assembly of Synthetic Allotetraploid Brassica napus Reveals Homoeologous Exchanges between Subgenomes.</title>
        <authorList>
            <person name="Davis J.T."/>
        </authorList>
    </citation>
    <scope>NUCLEOTIDE SEQUENCE [LARGE SCALE GENOMIC DNA]</scope>
    <source>
        <strain evidence="5">cv. Da-Ae</strain>
        <tissue evidence="4">Seedling</tissue>
    </source>
</reference>